<protein>
    <submittedName>
        <fullName evidence="2">Uncharacterized protein</fullName>
    </submittedName>
</protein>
<gene>
    <name evidence="2" type="ORF">P7K49_036065</name>
</gene>
<evidence type="ECO:0000256" key="1">
    <source>
        <dbReference type="SAM" id="MobiDB-lite"/>
    </source>
</evidence>
<proteinExistence type="predicted"/>
<feature type="compositionally biased region" description="Basic and acidic residues" evidence="1">
    <location>
        <begin position="53"/>
        <end position="75"/>
    </location>
</feature>
<comment type="caution">
    <text evidence="2">The sequence shown here is derived from an EMBL/GenBank/DDBJ whole genome shotgun (WGS) entry which is preliminary data.</text>
</comment>
<feature type="region of interest" description="Disordered" evidence="1">
    <location>
        <begin position="15"/>
        <end position="91"/>
    </location>
</feature>
<feature type="non-terminal residue" evidence="2">
    <location>
        <position position="136"/>
    </location>
</feature>
<keyword evidence="3" id="KW-1185">Reference proteome</keyword>
<name>A0ABQ9TQ45_SAGOE</name>
<reference evidence="2 3" key="1">
    <citation type="submission" date="2023-05" db="EMBL/GenBank/DDBJ databases">
        <title>B98-5 Cell Line De Novo Hybrid Assembly: An Optical Mapping Approach.</title>
        <authorList>
            <person name="Kananen K."/>
            <person name="Auerbach J.A."/>
            <person name="Kautto E."/>
            <person name="Blachly J.S."/>
        </authorList>
    </citation>
    <scope>NUCLEOTIDE SEQUENCE [LARGE SCALE GENOMIC DNA]</scope>
    <source>
        <strain evidence="2">B95-8</strain>
        <tissue evidence="2">Cell line</tissue>
    </source>
</reference>
<evidence type="ECO:0000313" key="2">
    <source>
        <dbReference type="EMBL" id="KAK2086640.1"/>
    </source>
</evidence>
<evidence type="ECO:0000313" key="3">
    <source>
        <dbReference type="Proteomes" id="UP001266305"/>
    </source>
</evidence>
<feature type="compositionally biased region" description="Polar residues" evidence="1">
    <location>
        <begin position="27"/>
        <end position="37"/>
    </location>
</feature>
<accession>A0ABQ9TQ45</accession>
<dbReference type="Proteomes" id="UP001266305">
    <property type="component" value="Unassembled WGS sequence"/>
</dbReference>
<organism evidence="2 3">
    <name type="scientific">Saguinus oedipus</name>
    <name type="common">Cotton-top tamarin</name>
    <name type="synonym">Oedipomidas oedipus</name>
    <dbReference type="NCBI Taxonomy" id="9490"/>
    <lineage>
        <taxon>Eukaryota</taxon>
        <taxon>Metazoa</taxon>
        <taxon>Chordata</taxon>
        <taxon>Craniata</taxon>
        <taxon>Vertebrata</taxon>
        <taxon>Euteleostomi</taxon>
        <taxon>Mammalia</taxon>
        <taxon>Eutheria</taxon>
        <taxon>Euarchontoglires</taxon>
        <taxon>Primates</taxon>
        <taxon>Haplorrhini</taxon>
        <taxon>Platyrrhini</taxon>
        <taxon>Cebidae</taxon>
        <taxon>Callitrichinae</taxon>
        <taxon>Saguinus</taxon>
    </lineage>
</organism>
<sequence length="136" mass="14301">MIPLDLSIDLQDQYWDDDQQNGHDDAQNQGPDVQALSSGGVGLGSDQVTNHLPDPRLHGVGKHYEAQAAGVHEEGVEQGPDDVVGHGQGSRVVGQPQPIHLVLLQHLMVGGMVGVDGSEEGLDSVVHGVQGRPTVV</sequence>
<dbReference type="EMBL" id="JASSZA010000020">
    <property type="protein sequence ID" value="KAK2086640.1"/>
    <property type="molecule type" value="Genomic_DNA"/>
</dbReference>